<feature type="transmembrane region" description="Helical" evidence="2">
    <location>
        <begin position="215"/>
        <end position="234"/>
    </location>
</feature>
<gene>
    <name evidence="4" type="ORF">GSLYS_00010055001</name>
</gene>
<evidence type="ECO:0000259" key="3">
    <source>
        <dbReference type="Pfam" id="PF19316"/>
    </source>
</evidence>
<evidence type="ECO:0000313" key="5">
    <source>
        <dbReference type="Proteomes" id="UP001497497"/>
    </source>
</evidence>
<dbReference type="GO" id="GO:0006506">
    <property type="term" value="P:GPI anchor biosynthetic process"/>
    <property type="evidence" value="ECO:0007669"/>
    <property type="project" value="InterPro"/>
</dbReference>
<evidence type="ECO:0000256" key="2">
    <source>
        <dbReference type="SAM" id="Phobius"/>
    </source>
</evidence>
<dbReference type="PANTHER" id="PTHR23072:SF0">
    <property type="entry name" value="GPI ETHANOLAMINE PHOSPHATE TRANSFERASE 2"/>
    <property type="match status" value="1"/>
</dbReference>
<evidence type="ECO:0000256" key="1">
    <source>
        <dbReference type="SAM" id="MobiDB-lite"/>
    </source>
</evidence>
<dbReference type="EMBL" id="CAXITT010000222">
    <property type="protein sequence ID" value="CAL1536142.1"/>
    <property type="molecule type" value="Genomic_DNA"/>
</dbReference>
<dbReference type="PANTHER" id="PTHR23072">
    <property type="entry name" value="PHOSPHATIDYLINOSITOL GLYCAN-RELATED"/>
    <property type="match status" value="1"/>
</dbReference>
<feature type="domain" description="GPI ethanolamine phosphate transferase 2 C-terminal" evidence="3">
    <location>
        <begin position="319"/>
        <end position="436"/>
    </location>
</feature>
<organism evidence="4 5">
    <name type="scientific">Lymnaea stagnalis</name>
    <name type="common">Great pond snail</name>
    <name type="synonym">Helix stagnalis</name>
    <dbReference type="NCBI Taxonomy" id="6523"/>
    <lineage>
        <taxon>Eukaryota</taxon>
        <taxon>Metazoa</taxon>
        <taxon>Spiralia</taxon>
        <taxon>Lophotrochozoa</taxon>
        <taxon>Mollusca</taxon>
        <taxon>Gastropoda</taxon>
        <taxon>Heterobranchia</taxon>
        <taxon>Euthyneura</taxon>
        <taxon>Panpulmonata</taxon>
        <taxon>Hygrophila</taxon>
        <taxon>Lymnaeoidea</taxon>
        <taxon>Lymnaeidae</taxon>
        <taxon>Lymnaea</taxon>
    </lineage>
</organism>
<feature type="non-terminal residue" evidence="4">
    <location>
        <position position="1"/>
    </location>
</feature>
<feature type="transmembrane region" description="Helical" evidence="2">
    <location>
        <begin position="362"/>
        <end position="379"/>
    </location>
</feature>
<dbReference type="AlphaFoldDB" id="A0AAV2HRJ4"/>
<protein>
    <recommendedName>
        <fullName evidence="3">GPI ethanolamine phosphate transferase 2 C-terminal domain-containing protein</fullName>
    </recommendedName>
</protein>
<dbReference type="GO" id="GO:0005789">
    <property type="term" value="C:endoplasmic reticulum membrane"/>
    <property type="evidence" value="ECO:0007669"/>
    <property type="project" value="TreeGrafter"/>
</dbReference>
<reference evidence="4 5" key="1">
    <citation type="submission" date="2024-04" db="EMBL/GenBank/DDBJ databases">
        <authorList>
            <consortium name="Genoscope - CEA"/>
            <person name="William W."/>
        </authorList>
    </citation>
    <scope>NUCLEOTIDE SEQUENCE [LARGE SCALE GENOMIC DNA]</scope>
</reference>
<feature type="domain" description="GPI ethanolamine phosphate transferase 2 C-terminal" evidence="3">
    <location>
        <begin position="108"/>
        <end position="187"/>
    </location>
</feature>
<feature type="transmembrane region" description="Helical" evidence="2">
    <location>
        <begin position="151"/>
        <end position="167"/>
    </location>
</feature>
<keyword evidence="2" id="KW-0472">Membrane</keyword>
<dbReference type="Proteomes" id="UP001497497">
    <property type="component" value="Unassembled WGS sequence"/>
</dbReference>
<feature type="region of interest" description="Disordered" evidence="1">
    <location>
        <begin position="72"/>
        <end position="91"/>
    </location>
</feature>
<dbReference type="Pfam" id="PF19316">
    <property type="entry name" value="PIGO_PIGG"/>
    <property type="match status" value="2"/>
</dbReference>
<keyword evidence="2" id="KW-1133">Transmembrane helix</keyword>
<feature type="transmembrane region" description="Helical" evidence="2">
    <location>
        <begin position="399"/>
        <end position="424"/>
    </location>
</feature>
<dbReference type="GO" id="GO:0051267">
    <property type="term" value="F:CP2 mannose-ethanolamine phosphotransferase activity"/>
    <property type="evidence" value="ECO:0007669"/>
    <property type="project" value="TreeGrafter"/>
</dbReference>
<name>A0AAV2HRJ4_LYMST</name>
<proteinExistence type="predicted"/>
<feature type="compositionally biased region" description="Basic residues" evidence="1">
    <location>
        <begin position="77"/>
        <end position="91"/>
    </location>
</feature>
<comment type="caution">
    <text evidence="4">The sequence shown here is derived from an EMBL/GenBank/DDBJ whole genome shotgun (WGS) entry which is preliminary data.</text>
</comment>
<keyword evidence="5" id="KW-1185">Reference proteome</keyword>
<dbReference type="InterPro" id="IPR045687">
    <property type="entry name" value="PIGG/GPI7_C"/>
</dbReference>
<feature type="transmembrane region" description="Helical" evidence="2">
    <location>
        <begin position="107"/>
        <end position="124"/>
    </location>
</feature>
<sequence>KILETINKNYATDKTPAVKESCQSGENKFSKDEDFSRQLRNVDNSCEQNYEIDDLDFTDFSVLKKNLKQDGGSTRTLQKKSKTASGGGKKKGKECLEKLKALIHSELFHLSISVAVVIAMLRILRRWNQTGNKWLDTPDIGDWLILTENKNYLSLSVIFSLMIIGATRARQVKRVQSMFINLALTTIYFYRVAGGSLFFPASWFLSQRGIMEARASFILIGVILLMTFLPSNFFQLESTPKMEVLKPTESKFQSKKILHVNKADKTSDLSHTMESPSDSQNLLCNQETTVRTCSPAGPGTDKVADDTRDMNIHQRLNGLSSAFLCFMCLVLRPHNIPVVAMLSLMDQMMTPVLLATGMKPSYILLYCHWMGQAFFFFQGNSNSLSTVDLTAGYTGLSEYIPSVTGPLLCLATYSGTIFWMLTFLKVMSLMYESKEKDRSRFVSF</sequence>
<evidence type="ECO:0000313" key="4">
    <source>
        <dbReference type="EMBL" id="CAL1536142.1"/>
    </source>
</evidence>
<dbReference type="InterPro" id="IPR039527">
    <property type="entry name" value="PIGG/GPI7"/>
</dbReference>
<keyword evidence="2" id="KW-0812">Transmembrane</keyword>
<accession>A0AAV2HRJ4</accession>
<feature type="transmembrane region" description="Helical" evidence="2">
    <location>
        <begin position="179"/>
        <end position="203"/>
    </location>
</feature>